<gene>
    <name evidence="3" type="ORF">BOX15_Mlig012892g1</name>
</gene>
<evidence type="ECO:0000256" key="2">
    <source>
        <dbReference type="SAM" id="Phobius"/>
    </source>
</evidence>
<dbReference type="AlphaFoldDB" id="A0A267G2F1"/>
<feature type="compositionally biased region" description="Basic and acidic residues" evidence="1">
    <location>
        <begin position="71"/>
        <end position="84"/>
    </location>
</feature>
<keyword evidence="2" id="KW-1133">Transmembrane helix</keyword>
<name>A0A267G2F1_9PLAT</name>
<sequence length="152" mass="16683">MTSTTDPNSTAASNGTTDTIFKFNVVNVLYLVFFGVLLLGCFLIPAGICLVQRLINCTCPKKQSPAQELPTAEKSRLMSRKDSTDTLEQTFTELNKAAERDARASDMLFRRSTAVARSSSKNRPVVFGKPEPEKRKDSNSSVISQVECSVNV</sequence>
<feature type="transmembrane region" description="Helical" evidence="2">
    <location>
        <begin position="28"/>
        <end position="51"/>
    </location>
</feature>
<proteinExistence type="predicted"/>
<dbReference type="Proteomes" id="UP000215902">
    <property type="component" value="Unassembled WGS sequence"/>
</dbReference>
<organism evidence="3 4">
    <name type="scientific">Macrostomum lignano</name>
    <dbReference type="NCBI Taxonomy" id="282301"/>
    <lineage>
        <taxon>Eukaryota</taxon>
        <taxon>Metazoa</taxon>
        <taxon>Spiralia</taxon>
        <taxon>Lophotrochozoa</taxon>
        <taxon>Platyhelminthes</taxon>
        <taxon>Rhabditophora</taxon>
        <taxon>Macrostomorpha</taxon>
        <taxon>Macrostomida</taxon>
        <taxon>Macrostomidae</taxon>
        <taxon>Macrostomum</taxon>
    </lineage>
</organism>
<feature type="region of interest" description="Disordered" evidence="1">
    <location>
        <begin position="62"/>
        <end position="84"/>
    </location>
</feature>
<evidence type="ECO:0000313" key="4">
    <source>
        <dbReference type="Proteomes" id="UP000215902"/>
    </source>
</evidence>
<comment type="caution">
    <text evidence="3">The sequence shown here is derived from an EMBL/GenBank/DDBJ whole genome shotgun (WGS) entry which is preliminary data.</text>
</comment>
<keyword evidence="2" id="KW-0472">Membrane</keyword>
<accession>A0A267G2F1</accession>
<keyword evidence="4" id="KW-1185">Reference proteome</keyword>
<evidence type="ECO:0000313" key="3">
    <source>
        <dbReference type="EMBL" id="PAA80176.1"/>
    </source>
</evidence>
<keyword evidence="2" id="KW-0812">Transmembrane</keyword>
<reference evidence="3 4" key="1">
    <citation type="submission" date="2017-06" db="EMBL/GenBank/DDBJ databases">
        <title>A platform for efficient transgenesis in Macrostomum lignano, a flatworm model organism for stem cell research.</title>
        <authorList>
            <person name="Berezikov E."/>
        </authorList>
    </citation>
    <scope>NUCLEOTIDE SEQUENCE [LARGE SCALE GENOMIC DNA]</scope>
    <source>
        <strain evidence="3">DV1</strain>
        <tissue evidence="3">Whole organism</tissue>
    </source>
</reference>
<evidence type="ECO:0000256" key="1">
    <source>
        <dbReference type="SAM" id="MobiDB-lite"/>
    </source>
</evidence>
<feature type="region of interest" description="Disordered" evidence="1">
    <location>
        <begin position="114"/>
        <end position="142"/>
    </location>
</feature>
<protein>
    <submittedName>
        <fullName evidence="3">Uncharacterized protein</fullName>
    </submittedName>
</protein>
<dbReference type="EMBL" id="NIVC01000594">
    <property type="protein sequence ID" value="PAA80176.1"/>
    <property type="molecule type" value="Genomic_DNA"/>
</dbReference>